<dbReference type="GO" id="GO:0051537">
    <property type="term" value="F:2 iron, 2 sulfur cluster binding"/>
    <property type="evidence" value="ECO:0007669"/>
    <property type="project" value="UniProtKB-KW"/>
</dbReference>
<evidence type="ECO:0000256" key="3">
    <source>
        <dbReference type="ARBA" id="ARBA00022714"/>
    </source>
</evidence>
<dbReference type="PROSITE" id="PS51085">
    <property type="entry name" value="2FE2S_FER_2"/>
    <property type="match status" value="1"/>
</dbReference>
<dbReference type="AlphaFoldDB" id="A0A368Y8U3"/>
<evidence type="ECO:0000256" key="8">
    <source>
        <dbReference type="ARBA" id="ARBA00034078"/>
    </source>
</evidence>
<dbReference type="PANTHER" id="PTHR43112:SF3">
    <property type="entry name" value="FERREDOXIN-2, CHLOROPLASTIC"/>
    <property type="match status" value="1"/>
</dbReference>
<dbReference type="GO" id="GO:0046872">
    <property type="term" value="F:metal ion binding"/>
    <property type="evidence" value="ECO:0007669"/>
    <property type="project" value="UniProtKB-KW"/>
</dbReference>
<keyword evidence="6" id="KW-0408">Iron</keyword>
<dbReference type="SUPFAM" id="SSF54292">
    <property type="entry name" value="2Fe-2S ferredoxin-like"/>
    <property type="match status" value="1"/>
</dbReference>
<evidence type="ECO:0000256" key="6">
    <source>
        <dbReference type="ARBA" id="ARBA00023004"/>
    </source>
</evidence>
<dbReference type="InterPro" id="IPR012675">
    <property type="entry name" value="Beta-grasp_dom_sf"/>
</dbReference>
<comment type="similarity">
    <text evidence="1">Belongs to the 2Fe2S plant-type ferredoxin family.</text>
</comment>
<sequence>MSATFTVRLQRPGADPVQFEAPTGLPVLLAAERAGLAMESSCRNGTCRSCICLMEAGSVAYHIAWPGLSLDEKREGWILPCVAYPTADLALALPL</sequence>
<dbReference type="OrthoDB" id="9806195at2"/>
<evidence type="ECO:0000313" key="11">
    <source>
        <dbReference type="Proteomes" id="UP000252884"/>
    </source>
</evidence>
<dbReference type="Gene3D" id="3.10.20.30">
    <property type="match status" value="1"/>
</dbReference>
<keyword evidence="5" id="KW-0249">Electron transport</keyword>
<keyword evidence="7" id="KW-0411">Iron-sulfur</keyword>
<comment type="caution">
    <text evidence="10">The sequence shown here is derived from an EMBL/GenBank/DDBJ whole genome shotgun (WGS) entry which is preliminary data.</text>
</comment>
<evidence type="ECO:0000256" key="5">
    <source>
        <dbReference type="ARBA" id="ARBA00022982"/>
    </source>
</evidence>
<accession>A0A368Y8U3</accession>
<gene>
    <name evidence="10" type="ORF">DES41_1011121</name>
</gene>
<reference evidence="10 11" key="1">
    <citation type="submission" date="2018-07" db="EMBL/GenBank/DDBJ databases">
        <title>Genomic Encyclopedia of Type Strains, Phase IV (KMG-IV): sequencing the most valuable type-strain genomes for metagenomic binning, comparative biology and taxonomic classification.</title>
        <authorList>
            <person name="Goeker M."/>
        </authorList>
    </citation>
    <scope>NUCLEOTIDE SEQUENCE [LARGE SCALE GENOMIC DNA]</scope>
    <source>
        <strain evidence="10 11">DSM 21634</strain>
    </source>
</reference>
<evidence type="ECO:0000256" key="7">
    <source>
        <dbReference type="ARBA" id="ARBA00023014"/>
    </source>
</evidence>
<dbReference type="PANTHER" id="PTHR43112">
    <property type="entry name" value="FERREDOXIN"/>
    <property type="match status" value="1"/>
</dbReference>
<dbReference type="EMBL" id="QPJK01000001">
    <property type="protein sequence ID" value="RCW76515.1"/>
    <property type="molecule type" value="Genomic_DNA"/>
</dbReference>
<evidence type="ECO:0000313" key="10">
    <source>
        <dbReference type="EMBL" id="RCW76515.1"/>
    </source>
</evidence>
<name>A0A368Y8U3_9BURK</name>
<dbReference type="Proteomes" id="UP000252884">
    <property type="component" value="Unassembled WGS sequence"/>
</dbReference>
<protein>
    <submittedName>
        <fullName evidence="10">Ferredoxin</fullName>
    </submittedName>
</protein>
<keyword evidence="3" id="KW-0001">2Fe-2S</keyword>
<dbReference type="Pfam" id="PF00111">
    <property type="entry name" value="Fer2"/>
    <property type="match status" value="1"/>
</dbReference>
<keyword evidence="2" id="KW-0813">Transport</keyword>
<proteinExistence type="inferred from homology"/>
<feature type="domain" description="2Fe-2S ferredoxin-type" evidence="9">
    <location>
        <begin position="5"/>
        <end position="95"/>
    </location>
</feature>
<evidence type="ECO:0000256" key="4">
    <source>
        <dbReference type="ARBA" id="ARBA00022723"/>
    </source>
</evidence>
<keyword evidence="11" id="KW-1185">Reference proteome</keyword>
<dbReference type="CDD" id="cd00207">
    <property type="entry name" value="fer2"/>
    <property type="match status" value="1"/>
</dbReference>
<keyword evidence="4" id="KW-0479">Metal-binding</keyword>
<organism evidence="10 11">
    <name type="scientific">Pseudorhodoferax soli</name>
    <dbReference type="NCBI Taxonomy" id="545864"/>
    <lineage>
        <taxon>Bacteria</taxon>
        <taxon>Pseudomonadati</taxon>
        <taxon>Pseudomonadota</taxon>
        <taxon>Betaproteobacteria</taxon>
        <taxon>Burkholderiales</taxon>
        <taxon>Comamonadaceae</taxon>
    </lineage>
</organism>
<evidence type="ECO:0000256" key="2">
    <source>
        <dbReference type="ARBA" id="ARBA00022448"/>
    </source>
</evidence>
<dbReference type="InterPro" id="IPR036010">
    <property type="entry name" value="2Fe-2S_ferredoxin-like_sf"/>
</dbReference>
<dbReference type="InterPro" id="IPR001041">
    <property type="entry name" value="2Fe-2S_ferredoxin-type"/>
</dbReference>
<evidence type="ECO:0000259" key="9">
    <source>
        <dbReference type="PROSITE" id="PS51085"/>
    </source>
</evidence>
<comment type="cofactor">
    <cofactor evidence="8">
        <name>[2Fe-2S] cluster</name>
        <dbReference type="ChEBI" id="CHEBI:190135"/>
    </cofactor>
</comment>
<dbReference type="RefSeq" id="WP_114466567.1">
    <property type="nucleotide sequence ID" value="NZ_QPJK01000001.1"/>
</dbReference>
<evidence type="ECO:0000256" key="1">
    <source>
        <dbReference type="ARBA" id="ARBA00007874"/>
    </source>
</evidence>